<keyword evidence="2" id="KW-1185">Reference proteome</keyword>
<dbReference type="OrthoDB" id="678337at2"/>
<dbReference type="RefSeq" id="WP_131450188.1">
    <property type="nucleotide sequence ID" value="NZ_SJZI01000050.1"/>
</dbReference>
<dbReference type="EMBL" id="SJZI01000050">
    <property type="protein sequence ID" value="TCJ12429.1"/>
    <property type="molecule type" value="Genomic_DNA"/>
</dbReference>
<gene>
    <name evidence="1" type="ORF">EPD60_14225</name>
</gene>
<comment type="caution">
    <text evidence="1">The sequence shown here is derived from an EMBL/GenBank/DDBJ whole genome shotgun (WGS) entry which is preliminary data.</text>
</comment>
<evidence type="ECO:0000313" key="1">
    <source>
        <dbReference type="EMBL" id="TCJ12429.1"/>
    </source>
</evidence>
<accession>A0A4R1B8M5</accession>
<organism evidence="1 2">
    <name type="scientific">Flaviaesturariibacter flavus</name>
    <dbReference type="NCBI Taxonomy" id="2502780"/>
    <lineage>
        <taxon>Bacteria</taxon>
        <taxon>Pseudomonadati</taxon>
        <taxon>Bacteroidota</taxon>
        <taxon>Chitinophagia</taxon>
        <taxon>Chitinophagales</taxon>
        <taxon>Chitinophagaceae</taxon>
        <taxon>Flaviaestuariibacter</taxon>
    </lineage>
</organism>
<protein>
    <submittedName>
        <fullName evidence="1">Uncharacterized protein</fullName>
    </submittedName>
</protein>
<proteinExistence type="predicted"/>
<dbReference type="Proteomes" id="UP000295334">
    <property type="component" value="Unassembled WGS sequence"/>
</dbReference>
<name>A0A4R1B8M5_9BACT</name>
<reference evidence="1 2" key="1">
    <citation type="submission" date="2019-03" db="EMBL/GenBank/DDBJ databases">
        <authorList>
            <person name="Kim M.K.M."/>
        </authorList>
    </citation>
    <scope>NUCLEOTIDE SEQUENCE [LARGE SCALE GENOMIC DNA]</scope>
    <source>
        <strain evidence="1 2">17J68-12</strain>
    </source>
</reference>
<dbReference type="AlphaFoldDB" id="A0A4R1B8M5"/>
<evidence type="ECO:0000313" key="2">
    <source>
        <dbReference type="Proteomes" id="UP000295334"/>
    </source>
</evidence>
<sequence length="90" mass="10540">MTVPQFKLLTSRQKKIAVLRTGSFLCERRMGLLRKMLYQVDGFYVEIYFLRFGREALWYRCFDSTNALQPYLKQIDISGLLGSLSIHNNA</sequence>